<dbReference type="KEGG" id="ffa:FFWV33_17965"/>
<reference evidence="4 5" key="1">
    <citation type="submission" date="2017-04" db="EMBL/GenBank/DDBJ databases">
        <title>Compelte genome sequence of WV33.</title>
        <authorList>
            <person name="Lee P.C."/>
        </authorList>
    </citation>
    <scope>NUCLEOTIDE SEQUENCE [LARGE SCALE GENOMIC DNA]</scope>
    <source>
        <strain evidence="4 5">WV33</strain>
    </source>
</reference>
<dbReference type="AlphaFoldDB" id="A0A2S1LHT0"/>
<dbReference type="RefSeq" id="WP_108742176.1">
    <property type="nucleotide sequence ID" value="NZ_CP020918.1"/>
</dbReference>
<evidence type="ECO:0000313" key="5">
    <source>
        <dbReference type="Proteomes" id="UP000244527"/>
    </source>
</evidence>
<dbReference type="EMBL" id="CP020918">
    <property type="protein sequence ID" value="AWG23277.1"/>
    <property type="molecule type" value="Genomic_DNA"/>
</dbReference>
<name>A0A2S1LHT0_9FLAO</name>
<dbReference type="PANTHER" id="PTHR48081">
    <property type="entry name" value="AB HYDROLASE SUPERFAMILY PROTEIN C4A8.06C"/>
    <property type="match status" value="1"/>
</dbReference>
<proteinExistence type="predicted"/>
<dbReference type="Pfam" id="PF20434">
    <property type="entry name" value="BD-FAE"/>
    <property type="match status" value="1"/>
</dbReference>
<dbReference type="OrthoDB" id="9794725at2"/>
<keyword evidence="5" id="KW-1185">Reference proteome</keyword>
<accession>A0A2S1LHT0</accession>
<sequence>MKKNVIIFMSLLVWCSTMAQDKVVKLYDQVPNSKQTSGYVESADTAADGNIRIKNITNPEMLVFYPKKGKSNGTAVVICPGGGYGIVSMTNEGYSIANKLNENGITAFILKYRLPSDEIMVDKTIGPLQDAQQALKLVRENATEYHIDANKVGIMGFSAGGHLASTAGTHFNQVVIDNPKNTNLRPDFMVLVYPVISFGEFQHKGTRVHLIGNNPSEEEIKLYSNELHVTKESPMTFLVHAADDKAVPYQNSMLFYSKLIQEGVKGELHVYQAGGHGFGLNNRTTKASWFDSMLSWLEANKMIP</sequence>
<dbReference type="InterPro" id="IPR049492">
    <property type="entry name" value="BD-FAE-like_dom"/>
</dbReference>
<feature type="domain" description="BD-FAE-like" evidence="3">
    <location>
        <begin position="63"/>
        <end position="259"/>
    </location>
</feature>
<dbReference type="Gene3D" id="3.40.50.1820">
    <property type="entry name" value="alpha/beta hydrolase"/>
    <property type="match status" value="1"/>
</dbReference>
<dbReference type="GO" id="GO:0016787">
    <property type="term" value="F:hydrolase activity"/>
    <property type="evidence" value="ECO:0007669"/>
    <property type="project" value="UniProtKB-KW"/>
</dbReference>
<dbReference type="Proteomes" id="UP000244527">
    <property type="component" value="Chromosome"/>
</dbReference>
<dbReference type="SUPFAM" id="SSF53474">
    <property type="entry name" value="alpha/beta-Hydrolases"/>
    <property type="match status" value="1"/>
</dbReference>
<organism evidence="4 5">
    <name type="scientific">Flavobacterium faecale</name>
    <dbReference type="NCBI Taxonomy" id="1355330"/>
    <lineage>
        <taxon>Bacteria</taxon>
        <taxon>Pseudomonadati</taxon>
        <taxon>Bacteroidota</taxon>
        <taxon>Flavobacteriia</taxon>
        <taxon>Flavobacteriales</taxon>
        <taxon>Flavobacteriaceae</taxon>
        <taxon>Flavobacterium</taxon>
    </lineage>
</organism>
<dbReference type="PANTHER" id="PTHR48081:SF6">
    <property type="entry name" value="PEPTIDASE S9 PROLYL OLIGOPEPTIDASE CATALYTIC DOMAIN-CONTAINING PROTEIN"/>
    <property type="match status" value="1"/>
</dbReference>
<gene>
    <name evidence="4" type="ORF">FFWV33_17965</name>
</gene>
<evidence type="ECO:0000259" key="3">
    <source>
        <dbReference type="Pfam" id="PF20434"/>
    </source>
</evidence>
<dbReference type="InterPro" id="IPR029058">
    <property type="entry name" value="AB_hydrolase_fold"/>
</dbReference>
<evidence type="ECO:0000313" key="4">
    <source>
        <dbReference type="EMBL" id="AWG23277.1"/>
    </source>
</evidence>
<evidence type="ECO:0000256" key="2">
    <source>
        <dbReference type="SAM" id="SignalP"/>
    </source>
</evidence>
<dbReference type="InterPro" id="IPR050300">
    <property type="entry name" value="GDXG_lipolytic_enzyme"/>
</dbReference>
<protein>
    <submittedName>
        <fullName evidence="4">Alpha/beta hydrolase</fullName>
    </submittedName>
</protein>
<feature type="signal peptide" evidence="2">
    <location>
        <begin position="1"/>
        <end position="19"/>
    </location>
</feature>
<keyword evidence="2" id="KW-0732">Signal</keyword>
<keyword evidence="1 4" id="KW-0378">Hydrolase</keyword>
<feature type="chain" id="PRO_5015491158" evidence="2">
    <location>
        <begin position="20"/>
        <end position="304"/>
    </location>
</feature>
<evidence type="ECO:0000256" key="1">
    <source>
        <dbReference type="ARBA" id="ARBA00022801"/>
    </source>
</evidence>